<evidence type="ECO:0000256" key="4">
    <source>
        <dbReference type="ARBA" id="ARBA00022840"/>
    </source>
</evidence>
<dbReference type="FunFam" id="1.10.240.10:FF:000002">
    <property type="entry name" value="Tryptophan--tRNA ligase"/>
    <property type="match status" value="1"/>
</dbReference>
<name>A0A226BXH9_9FIRM</name>
<dbReference type="GO" id="GO:0005524">
    <property type="term" value="F:ATP binding"/>
    <property type="evidence" value="ECO:0007669"/>
    <property type="project" value="UniProtKB-UniRule"/>
</dbReference>
<organism evidence="10 11">
    <name type="scientific">Natranaerobius trueperi</name>
    <dbReference type="NCBI Taxonomy" id="759412"/>
    <lineage>
        <taxon>Bacteria</taxon>
        <taxon>Bacillati</taxon>
        <taxon>Bacillota</taxon>
        <taxon>Clostridia</taxon>
        <taxon>Natranaerobiales</taxon>
        <taxon>Natranaerobiaceae</taxon>
        <taxon>Natranaerobius</taxon>
    </lineage>
</organism>
<comment type="caution">
    <text evidence="10">The sequence shown here is derived from an EMBL/GenBank/DDBJ whole genome shotgun (WGS) entry which is preliminary data.</text>
</comment>
<evidence type="ECO:0000256" key="6">
    <source>
        <dbReference type="ARBA" id="ARBA00023146"/>
    </source>
</evidence>
<evidence type="ECO:0000256" key="5">
    <source>
        <dbReference type="ARBA" id="ARBA00022917"/>
    </source>
</evidence>
<evidence type="ECO:0000256" key="9">
    <source>
        <dbReference type="RuleBase" id="RU363036"/>
    </source>
</evidence>
<accession>A0A226BXH9</accession>
<comment type="similarity">
    <text evidence="1 8 9">Belongs to the class-I aminoacyl-tRNA synthetase family.</text>
</comment>
<evidence type="ECO:0000256" key="1">
    <source>
        <dbReference type="ARBA" id="ARBA00005594"/>
    </source>
</evidence>
<dbReference type="AlphaFoldDB" id="A0A226BXH9"/>
<feature type="binding site" evidence="8">
    <location>
        <position position="189"/>
    </location>
    <ligand>
        <name>ATP</name>
        <dbReference type="ChEBI" id="CHEBI:30616"/>
    </ligand>
</feature>
<dbReference type="NCBIfam" id="TIGR00233">
    <property type="entry name" value="trpS"/>
    <property type="match status" value="1"/>
</dbReference>
<evidence type="ECO:0000256" key="2">
    <source>
        <dbReference type="ARBA" id="ARBA00022598"/>
    </source>
</evidence>
<feature type="binding site" evidence="8">
    <location>
        <begin position="14"/>
        <end position="16"/>
    </location>
    <ligand>
        <name>ATP</name>
        <dbReference type="ChEBI" id="CHEBI:30616"/>
    </ligand>
</feature>
<dbReference type="Pfam" id="PF00579">
    <property type="entry name" value="tRNA-synt_1b"/>
    <property type="match status" value="1"/>
</dbReference>
<dbReference type="Proteomes" id="UP000214588">
    <property type="component" value="Unassembled WGS sequence"/>
</dbReference>
<comment type="catalytic activity">
    <reaction evidence="7 8">
        <text>tRNA(Trp) + L-tryptophan + ATP = L-tryptophyl-tRNA(Trp) + AMP + diphosphate + H(+)</text>
        <dbReference type="Rhea" id="RHEA:24080"/>
        <dbReference type="Rhea" id="RHEA-COMP:9671"/>
        <dbReference type="Rhea" id="RHEA-COMP:9705"/>
        <dbReference type="ChEBI" id="CHEBI:15378"/>
        <dbReference type="ChEBI" id="CHEBI:30616"/>
        <dbReference type="ChEBI" id="CHEBI:33019"/>
        <dbReference type="ChEBI" id="CHEBI:57912"/>
        <dbReference type="ChEBI" id="CHEBI:78442"/>
        <dbReference type="ChEBI" id="CHEBI:78535"/>
        <dbReference type="ChEBI" id="CHEBI:456215"/>
        <dbReference type="EC" id="6.1.1.2"/>
    </reaction>
</comment>
<feature type="binding site" evidence="8">
    <location>
        <position position="138"/>
    </location>
    <ligand>
        <name>L-tryptophan</name>
        <dbReference type="ChEBI" id="CHEBI:57912"/>
    </ligand>
</feature>
<dbReference type="PANTHER" id="PTHR43766">
    <property type="entry name" value="TRYPTOPHAN--TRNA LIGASE, MITOCHONDRIAL"/>
    <property type="match status" value="1"/>
</dbReference>
<dbReference type="Gene3D" id="3.40.50.620">
    <property type="entry name" value="HUPs"/>
    <property type="match status" value="1"/>
</dbReference>
<dbReference type="Gene3D" id="1.10.240.10">
    <property type="entry name" value="Tyrosyl-Transfer RNA Synthetase"/>
    <property type="match status" value="1"/>
</dbReference>
<evidence type="ECO:0000313" key="10">
    <source>
        <dbReference type="EMBL" id="OWZ82909.1"/>
    </source>
</evidence>
<keyword evidence="4 8" id="KW-0067">ATP-binding</keyword>
<dbReference type="GO" id="GO:0006436">
    <property type="term" value="P:tryptophanyl-tRNA aminoacylation"/>
    <property type="evidence" value="ECO:0007669"/>
    <property type="project" value="UniProtKB-UniRule"/>
</dbReference>
<keyword evidence="11" id="KW-1185">Reference proteome</keyword>
<feature type="binding site" evidence="8">
    <location>
        <begin position="150"/>
        <end position="152"/>
    </location>
    <ligand>
        <name>ATP</name>
        <dbReference type="ChEBI" id="CHEBI:30616"/>
    </ligand>
</feature>
<dbReference type="GO" id="GO:0005829">
    <property type="term" value="C:cytosol"/>
    <property type="evidence" value="ECO:0007669"/>
    <property type="project" value="TreeGrafter"/>
</dbReference>
<dbReference type="InterPro" id="IPR050203">
    <property type="entry name" value="Trp-tRNA_synthetase"/>
</dbReference>
<evidence type="ECO:0000256" key="8">
    <source>
        <dbReference type="HAMAP-Rule" id="MF_00140"/>
    </source>
</evidence>
<protein>
    <recommendedName>
        <fullName evidence="8">Tryptophan--tRNA ligase</fullName>
        <ecNumber evidence="8">6.1.1.2</ecNumber>
    </recommendedName>
    <alternativeName>
        <fullName evidence="8">Tryptophanyl-tRNA synthetase</fullName>
        <shortName evidence="8">TrpRS</shortName>
    </alternativeName>
</protein>
<comment type="subcellular location">
    <subcellularLocation>
        <location evidence="8">Cytoplasm</location>
    </subcellularLocation>
</comment>
<dbReference type="InterPro" id="IPR002306">
    <property type="entry name" value="Trp-tRNA-ligase"/>
</dbReference>
<keyword evidence="8" id="KW-0963">Cytoplasm</keyword>
<feature type="short sequence motif" description="'HIGH' region" evidence="8">
    <location>
        <begin position="15"/>
        <end position="23"/>
    </location>
</feature>
<dbReference type="SUPFAM" id="SSF52374">
    <property type="entry name" value="Nucleotidylyl transferase"/>
    <property type="match status" value="1"/>
</dbReference>
<dbReference type="GO" id="GO:0004830">
    <property type="term" value="F:tryptophan-tRNA ligase activity"/>
    <property type="evidence" value="ECO:0007669"/>
    <property type="project" value="UniProtKB-UniRule"/>
</dbReference>
<feature type="binding site" evidence="8">
    <location>
        <begin position="22"/>
        <end position="23"/>
    </location>
    <ligand>
        <name>ATP</name>
        <dbReference type="ChEBI" id="CHEBI:30616"/>
    </ligand>
</feature>
<gene>
    <name evidence="8 10" type="primary">trpS</name>
    <name evidence="10" type="ORF">CDO51_11550</name>
</gene>
<proteinExistence type="inferred from homology"/>
<keyword evidence="5 8" id="KW-0648">Protein biosynthesis</keyword>
<keyword evidence="3 8" id="KW-0547">Nucleotide-binding</keyword>
<feature type="binding site" evidence="8">
    <location>
        <begin position="198"/>
        <end position="202"/>
    </location>
    <ligand>
        <name>ATP</name>
        <dbReference type="ChEBI" id="CHEBI:30616"/>
    </ligand>
</feature>
<evidence type="ECO:0000256" key="7">
    <source>
        <dbReference type="ARBA" id="ARBA00049929"/>
    </source>
</evidence>
<dbReference type="InterPro" id="IPR002305">
    <property type="entry name" value="aa-tRNA-synth_Ic"/>
</dbReference>
<feature type="short sequence motif" description="'KMSKS' region" evidence="8">
    <location>
        <begin position="198"/>
        <end position="202"/>
    </location>
</feature>
<dbReference type="PRINTS" id="PR01039">
    <property type="entry name" value="TRNASYNTHTRP"/>
</dbReference>
<dbReference type="InterPro" id="IPR014729">
    <property type="entry name" value="Rossmann-like_a/b/a_fold"/>
</dbReference>
<keyword evidence="6 8" id="KW-0030">Aminoacyl-tRNA synthetase</keyword>
<dbReference type="EMBL" id="NIQC01000034">
    <property type="protein sequence ID" value="OWZ82909.1"/>
    <property type="molecule type" value="Genomic_DNA"/>
</dbReference>
<dbReference type="PROSITE" id="PS00178">
    <property type="entry name" value="AA_TRNA_LIGASE_I"/>
    <property type="match status" value="1"/>
</dbReference>
<evidence type="ECO:0000313" key="11">
    <source>
        <dbReference type="Proteomes" id="UP000214588"/>
    </source>
</evidence>
<dbReference type="HAMAP" id="MF_00140_B">
    <property type="entry name" value="Trp_tRNA_synth_B"/>
    <property type="match status" value="1"/>
</dbReference>
<dbReference type="PANTHER" id="PTHR43766:SF1">
    <property type="entry name" value="TRYPTOPHAN--TRNA LIGASE, MITOCHONDRIAL"/>
    <property type="match status" value="1"/>
</dbReference>
<dbReference type="InterPro" id="IPR001412">
    <property type="entry name" value="aa-tRNA-synth_I_CS"/>
</dbReference>
<dbReference type="InterPro" id="IPR024109">
    <property type="entry name" value="Trp-tRNA-ligase_bac-type"/>
</dbReference>
<keyword evidence="2 8" id="KW-0436">Ligase</keyword>
<comment type="subunit">
    <text evidence="8">Homodimer.</text>
</comment>
<dbReference type="OrthoDB" id="9801042at2"/>
<dbReference type="CDD" id="cd00806">
    <property type="entry name" value="TrpRS_core"/>
    <property type="match status" value="1"/>
</dbReference>
<sequence length="332" mass="37769">MEIQNQKVIFSGAQPSGSLTLGNYIGAIKNWKSLEDDYQCIFSIVDLHSLTVRQDPESFRESALSFLAQYLACGLNPDKSIIFFQSHVREHTELAWLLNCMTYMGELNRMTQFKEKSERHSDNVNAGLYTYPVLMAADILLYQTSLVPVGEDQKQHLELSREVAERFNNAYGDTFKIPEVHIPKVGARVMDLQEPEKKMSKSEENDKGVLYLLESEKSLTKKIKRAVTDNENQVAFSDAQPGIKNLISIYSKLTSNTVEEVEEQFSGKGYGDFKKAVAEVVIENLRPIQDKYQEYMENRDYLEEVYTKGAEKASGIASKTMEDVREKLGLVK</sequence>
<evidence type="ECO:0000256" key="3">
    <source>
        <dbReference type="ARBA" id="ARBA00022741"/>
    </source>
</evidence>
<reference evidence="10 11" key="1">
    <citation type="submission" date="2017-06" db="EMBL/GenBank/DDBJ databases">
        <title>Draft Genome Sequence of Natranaerobius trueperi halophilic, alkalithermophilic bacteria from soda lakes.</title>
        <authorList>
            <person name="Zhao B."/>
        </authorList>
    </citation>
    <scope>NUCLEOTIDE SEQUENCE [LARGE SCALE GENOMIC DNA]</scope>
    <source>
        <strain evidence="10 11">DSM 18760</strain>
    </source>
</reference>
<dbReference type="EC" id="6.1.1.2" evidence="8"/>
<comment type="function">
    <text evidence="8">Catalyzes the attachment of tryptophan to tRNA(Trp).</text>
</comment>